<accession>A0A0H3WP46</accession>
<dbReference type="EMBL" id="CP011807">
    <property type="protein sequence ID" value="AKM29879.1"/>
    <property type="molecule type" value="Genomic_DNA"/>
</dbReference>
<evidence type="ECO:0000313" key="2">
    <source>
        <dbReference type="Proteomes" id="UP000035651"/>
    </source>
</evidence>
<protein>
    <submittedName>
        <fullName evidence="1">Uncharacterized protein</fullName>
    </submittedName>
</protein>
<reference evidence="1" key="1">
    <citation type="submission" date="2016-06" db="EMBL/GenBank/DDBJ databases">
        <title>Complete Genome Sequence of Pandoraea faecigallinarum DSM-23572.</title>
        <authorList>
            <person name="Yong D."/>
            <person name="Ee R."/>
            <person name="Lim Y.-L."/>
            <person name="Yin W.-F."/>
            <person name="Chan K.-G."/>
        </authorList>
    </citation>
    <scope>NUCLEOTIDE SEQUENCE</scope>
    <source>
        <strain evidence="1">DSM 23572</strain>
    </source>
</reference>
<sequence length="60" mass="6256">MPLAAGQVHVVQTSGWITLASDTGANMTCRTEADASGTAAPAARRLAVSPLRALRQRFGF</sequence>
<proteinExistence type="predicted"/>
<dbReference type="Proteomes" id="UP000035651">
    <property type="component" value="Chromosome"/>
</dbReference>
<dbReference type="PATRIC" id="fig|656179.3.peg.1456"/>
<dbReference type="AlphaFoldDB" id="A0A0H3WP46"/>
<keyword evidence="2" id="KW-1185">Reference proteome</keyword>
<evidence type="ECO:0000313" key="1">
    <source>
        <dbReference type="EMBL" id="AKM29879.1"/>
    </source>
</evidence>
<name>A0A0H3WP46_9BURK</name>
<gene>
    <name evidence="1" type="ORF">AB870_06755</name>
</gene>
<dbReference type="KEGG" id="pfg:AB870_06755"/>
<organism evidence="1 2">
    <name type="scientific">Pandoraea faecigallinarum</name>
    <dbReference type="NCBI Taxonomy" id="656179"/>
    <lineage>
        <taxon>Bacteria</taxon>
        <taxon>Pseudomonadati</taxon>
        <taxon>Pseudomonadota</taxon>
        <taxon>Betaproteobacteria</taxon>
        <taxon>Burkholderiales</taxon>
        <taxon>Burkholderiaceae</taxon>
        <taxon>Pandoraea</taxon>
    </lineage>
</organism>